<proteinExistence type="predicted"/>
<evidence type="ECO:0000313" key="2">
    <source>
        <dbReference type="Proteomes" id="UP000502823"/>
    </source>
</evidence>
<sequence length="114" mass="12925">ALNIQASLSDVIISQIITEKLDSNICKAWELKLNDLPFPPLKDFITFLEGRRRALENLNPGNVNSNVDSRSADGQKKRVLLLQNQSKEVTVVLKDSVRLKFYLPRPQLRSQTHG</sequence>
<dbReference type="EMBL" id="BLKM01000923">
    <property type="protein sequence ID" value="GFG39646.1"/>
    <property type="molecule type" value="Genomic_DNA"/>
</dbReference>
<keyword evidence="2" id="KW-1185">Reference proteome</keyword>
<accession>A0A6L2Q4H2</accession>
<name>A0A6L2Q4H2_COPFO</name>
<reference evidence="2" key="1">
    <citation type="submission" date="2020-01" db="EMBL/GenBank/DDBJ databases">
        <title>Draft genome sequence of the Termite Coptotermes fromosanus.</title>
        <authorList>
            <person name="Itakura S."/>
            <person name="Yosikawa Y."/>
            <person name="Umezawa K."/>
        </authorList>
    </citation>
    <scope>NUCLEOTIDE SEQUENCE [LARGE SCALE GENOMIC DNA]</scope>
</reference>
<feature type="non-terminal residue" evidence="1">
    <location>
        <position position="1"/>
    </location>
</feature>
<dbReference type="AlphaFoldDB" id="A0A6L2Q4H2"/>
<dbReference type="OrthoDB" id="5984724at2759"/>
<dbReference type="InParanoid" id="A0A6L2Q4H2"/>
<gene>
    <name evidence="1" type="ORF">Cfor_10040</name>
</gene>
<organism evidence="1 2">
    <name type="scientific">Coptotermes formosanus</name>
    <name type="common">Formosan subterranean termite</name>
    <dbReference type="NCBI Taxonomy" id="36987"/>
    <lineage>
        <taxon>Eukaryota</taxon>
        <taxon>Metazoa</taxon>
        <taxon>Ecdysozoa</taxon>
        <taxon>Arthropoda</taxon>
        <taxon>Hexapoda</taxon>
        <taxon>Insecta</taxon>
        <taxon>Pterygota</taxon>
        <taxon>Neoptera</taxon>
        <taxon>Polyneoptera</taxon>
        <taxon>Dictyoptera</taxon>
        <taxon>Blattodea</taxon>
        <taxon>Blattoidea</taxon>
        <taxon>Termitoidae</taxon>
        <taxon>Rhinotermitidae</taxon>
        <taxon>Coptotermes</taxon>
    </lineage>
</organism>
<feature type="non-terminal residue" evidence="1">
    <location>
        <position position="114"/>
    </location>
</feature>
<comment type="caution">
    <text evidence="1">The sequence shown here is derived from an EMBL/GenBank/DDBJ whole genome shotgun (WGS) entry which is preliminary data.</text>
</comment>
<dbReference type="Proteomes" id="UP000502823">
    <property type="component" value="Unassembled WGS sequence"/>
</dbReference>
<protein>
    <submittedName>
        <fullName evidence="1">Uncharacterized protein</fullName>
    </submittedName>
</protein>
<evidence type="ECO:0000313" key="1">
    <source>
        <dbReference type="EMBL" id="GFG39646.1"/>
    </source>
</evidence>